<evidence type="ECO:0000259" key="2">
    <source>
        <dbReference type="PROSITE" id="PS51352"/>
    </source>
</evidence>
<evidence type="ECO:0000313" key="5">
    <source>
        <dbReference type="Proteomes" id="UP001338582"/>
    </source>
</evidence>
<dbReference type="Proteomes" id="UP001338582">
    <property type="component" value="Chromosome 6"/>
</dbReference>
<dbReference type="RefSeq" id="XP_062879853.1">
    <property type="nucleotide sequence ID" value="XM_063023783.1"/>
</dbReference>
<evidence type="ECO:0000259" key="3">
    <source>
        <dbReference type="PROSITE" id="PS51532"/>
    </source>
</evidence>
<dbReference type="PROSITE" id="PS51352">
    <property type="entry name" value="THIOREDOXIN_2"/>
    <property type="match status" value="1"/>
</dbReference>
<dbReference type="PROSITE" id="PS00194">
    <property type="entry name" value="THIOREDOXIN_1"/>
    <property type="match status" value="1"/>
</dbReference>
<dbReference type="PANTHER" id="PTHR46115">
    <property type="entry name" value="THIOREDOXIN-LIKE PROTEIN 1"/>
    <property type="match status" value="1"/>
</dbReference>
<dbReference type="PROSITE" id="PS51532">
    <property type="entry name" value="PITH"/>
    <property type="match status" value="1"/>
</dbReference>
<dbReference type="CDD" id="cd02947">
    <property type="entry name" value="TRX_family"/>
    <property type="match status" value="1"/>
</dbReference>
<dbReference type="InterPro" id="IPR008979">
    <property type="entry name" value="Galactose-bd-like_sf"/>
</dbReference>
<evidence type="ECO:0000256" key="1">
    <source>
        <dbReference type="ARBA" id="ARBA00023157"/>
    </source>
</evidence>
<dbReference type="InterPro" id="IPR013766">
    <property type="entry name" value="Thioredoxin_domain"/>
</dbReference>
<keyword evidence="5" id="KW-1185">Reference proteome</keyword>
<keyword evidence="1" id="KW-1015">Disulfide bond</keyword>
<reference evidence="4 5" key="1">
    <citation type="submission" date="2023-10" db="EMBL/GenBank/DDBJ databases">
        <title>Draft Genome Sequence of Candida saopaulonensis from a very Premature Infant with Sepsis.</title>
        <authorList>
            <person name="Ning Y."/>
            <person name="Dai R."/>
            <person name="Xiao M."/>
            <person name="Xu Y."/>
            <person name="Yan Q."/>
            <person name="Zhang L."/>
        </authorList>
    </citation>
    <scope>NUCLEOTIDE SEQUENCE [LARGE SCALE GENOMIC DNA]</scope>
    <source>
        <strain evidence="4 5">19XY460</strain>
    </source>
</reference>
<dbReference type="SUPFAM" id="SSF49785">
    <property type="entry name" value="Galactose-binding domain-like"/>
    <property type="match status" value="1"/>
</dbReference>
<evidence type="ECO:0000313" key="4">
    <source>
        <dbReference type="EMBL" id="WPK27475.1"/>
    </source>
</evidence>
<dbReference type="KEGG" id="asau:88175924"/>
<feature type="domain" description="Thioredoxin" evidence="2">
    <location>
        <begin position="1"/>
        <end position="111"/>
    </location>
</feature>
<dbReference type="EMBL" id="CP138899">
    <property type="protein sequence ID" value="WPK27475.1"/>
    <property type="molecule type" value="Genomic_DNA"/>
</dbReference>
<dbReference type="Gene3D" id="3.40.30.10">
    <property type="entry name" value="Glutaredoxin"/>
    <property type="match status" value="1"/>
</dbReference>
<proteinExistence type="predicted"/>
<dbReference type="InterPro" id="IPR036249">
    <property type="entry name" value="Thioredoxin-like_sf"/>
</dbReference>
<dbReference type="AlphaFoldDB" id="A0AAX4HFU5"/>
<sequence length="321" mass="35709">MREIKYIKDVADWSKTIDANKYLLANFTASWCGPCKFIKPFVDQLYQKDEYKKIEFVRIDTDTVPDVCTQFGISGIPSFVLLELGKEIDRVTGDFQADLPLALSKLAQRAAGDASVEQRASTVQSAVFKDVQKFIPNGFELLNNIIHFGDSVALNIMALQKNNDDIKNVLRENPKGDATVYTDADSQGLFFVQLNNISKVHSILLKLSKPQAGENTNLDAEELEDECQHPSVVKVWANKPSILSFDDAAGDTNAQNVTKIEAADLPGWYEVKLKYVRFQSVQTLNIFVDGEDEDNHTVIEQILLVGVSGDSAKSQPINTDD</sequence>
<dbReference type="InterPro" id="IPR010400">
    <property type="entry name" value="PITH_dom"/>
</dbReference>
<dbReference type="SUPFAM" id="SSF52833">
    <property type="entry name" value="Thioredoxin-like"/>
    <property type="match status" value="1"/>
</dbReference>
<dbReference type="GeneID" id="88175924"/>
<dbReference type="Gene3D" id="2.60.120.470">
    <property type="entry name" value="PITH domain"/>
    <property type="match status" value="1"/>
</dbReference>
<dbReference type="GO" id="GO:0005737">
    <property type="term" value="C:cytoplasm"/>
    <property type="evidence" value="ECO:0007669"/>
    <property type="project" value="UniProtKB-ARBA"/>
</dbReference>
<dbReference type="Pfam" id="PF06201">
    <property type="entry name" value="PITH"/>
    <property type="match status" value="1"/>
</dbReference>
<accession>A0AAX4HFU5</accession>
<gene>
    <name evidence="4" type="ORF">PUMCH_004864</name>
</gene>
<dbReference type="InterPro" id="IPR017937">
    <property type="entry name" value="Thioredoxin_CS"/>
</dbReference>
<name>A0AAX4HFU5_9ASCO</name>
<organism evidence="4 5">
    <name type="scientific">Australozyma saopauloensis</name>
    <dbReference type="NCBI Taxonomy" id="291208"/>
    <lineage>
        <taxon>Eukaryota</taxon>
        <taxon>Fungi</taxon>
        <taxon>Dikarya</taxon>
        <taxon>Ascomycota</taxon>
        <taxon>Saccharomycotina</taxon>
        <taxon>Pichiomycetes</taxon>
        <taxon>Metschnikowiaceae</taxon>
        <taxon>Australozyma</taxon>
    </lineage>
</organism>
<dbReference type="Pfam" id="PF00085">
    <property type="entry name" value="Thioredoxin"/>
    <property type="match status" value="1"/>
</dbReference>
<protein>
    <submittedName>
        <fullName evidence="4">Uncharacterized protein</fullName>
    </submittedName>
</protein>
<feature type="domain" description="PITH" evidence="3">
    <location>
        <begin position="131"/>
        <end position="321"/>
    </location>
</feature>
<dbReference type="InterPro" id="IPR037047">
    <property type="entry name" value="PITH_dom_sf"/>
</dbReference>